<dbReference type="InterPro" id="IPR025357">
    <property type="entry name" value="DUF4261"/>
</dbReference>
<dbReference type="Pfam" id="PF14080">
    <property type="entry name" value="DUF4261"/>
    <property type="match status" value="1"/>
</dbReference>
<keyword evidence="3" id="KW-1185">Reference proteome</keyword>
<reference evidence="2 3" key="1">
    <citation type="submission" date="2018-12" db="EMBL/GenBank/DDBJ databases">
        <title>Marinifilum JC070 sp. nov., a marine bacterium isolated from Yongle Blue Hole in the South China Sea.</title>
        <authorList>
            <person name="Fu T."/>
        </authorList>
    </citation>
    <scope>NUCLEOTIDE SEQUENCE [LARGE SCALE GENOMIC DNA]</scope>
    <source>
        <strain evidence="2 3">JC070</strain>
    </source>
</reference>
<gene>
    <name evidence="2" type="ORF">ELS83_19550</name>
</gene>
<dbReference type="Proteomes" id="UP000732105">
    <property type="component" value="Unassembled WGS sequence"/>
</dbReference>
<evidence type="ECO:0000259" key="1">
    <source>
        <dbReference type="Pfam" id="PF14080"/>
    </source>
</evidence>
<sequence length="256" mass="28990">MGIFSFKGKETVKPMLGMILLEEANSIQMDKVVRELKESWKLTLREMESAKETSILVIDGYRIAIANMPVPIPGDEIKAAAEYNYFWQNGVEEASKHKEHVILSIMNAGKDNVKENILFNQVAAAILNHSKALGVYIGGRTLLLKKDFYLANTEMMSEQDLPLYNWIYFGLRQEKGKQSIYTYGLADFNKPEMEIVNSNKSMAELSEIMFNMAHYVVASDVILKDGETIGMSATQKLEISYSKGKYLDGKTLKIKY</sequence>
<accession>A0ABX1X1P1</accession>
<dbReference type="EMBL" id="RZNH01000048">
    <property type="protein sequence ID" value="NOU61999.1"/>
    <property type="molecule type" value="Genomic_DNA"/>
</dbReference>
<comment type="caution">
    <text evidence="2">The sequence shown here is derived from an EMBL/GenBank/DDBJ whole genome shotgun (WGS) entry which is preliminary data.</text>
</comment>
<feature type="domain" description="DUF4261" evidence="1">
    <location>
        <begin position="181"/>
        <end position="254"/>
    </location>
</feature>
<name>A0ABX1X1P1_9BACT</name>
<proteinExistence type="predicted"/>
<evidence type="ECO:0000313" key="2">
    <source>
        <dbReference type="EMBL" id="NOU61999.1"/>
    </source>
</evidence>
<organism evidence="2 3">
    <name type="scientific">Marinifilum caeruleilacunae</name>
    <dbReference type="NCBI Taxonomy" id="2499076"/>
    <lineage>
        <taxon>Bacteria</taxon>
        <taxon>Pseudomonadati</taxon>
        <taxon>Bacteroidota</taxon>
        <taxon>Bacteroidia</taxon>
        <taxon>Marinilabiliales</taxon>
        <taxon>Marinifilaceae</taxon>
    </lineage>
</organism>
<evidence type="ECO:0000313" key="3">
    <source>
        <dbReference type="Proteomes" id="UP000732105"/>
    </source>
</evidence>
<protein>
    <submittedName>
        <fullName evidence="2">DUF4261 domain-containing protein</fullName>
    </submittedName>
</protein>